<dbReference type="AlphaFoldDB" id="A0A4Q5A8W0"/>
<reference evidence="1 2" key="1">
    <citation type="submission" date="2018-12" db="EMBL/GenBank/DDBJ databases">
        <title>Unveiling genomic diversity among members of the Bifidobacterium pseudolongum species, a widely distributed gut commensal of the animal kingdom.</title>
        <authorList>
            <person name="Lugli G.A."/>
            <person name="Duranti S."/>
            <person name="Albert K."/>
            <person name="Mancabelli L."/>
            <person name="Napoli S."/>
            <person name="Viappiani A."/>
            <person name="Anzalone R."/>
            <person name="Longhi G."/>
            <person name="Milani C."/>
            <person name="Turroni F."/>
            <person name="Alessandri G."/>
            <person name="Sela D.A."/>
            <person name="Van Sinderen D."/>
            <person name="Ventura M."/>
        </authorList>
    </citation>
    <scope>NUCLEOTIDE SEQUENCE [LARGE SCALE GENOMIC DNA]</scope>
    <source>
        <strain evidence="1 2">2054B</strain>
    </source>
</reference>
<dbReference type="RefSeq" id="WP_101428765.1">
    <property type="nucleotide sequence ID" value="NZ_PCHF01000007.1"/>
</dbReference>
<evidence type="ECO:0000313" key="2">
    <source>
        <dbReference type="Proteomes" id="UP000294221"/>
    </source>
</evidence>
<comment type="caution">
    <text evidence="1">The sequence shown here is derived from an EMBL/GenBank/DDBJ whole genome shotgun (WGS) entry which is preliminary data.</text>
</comment>
<accession>A0A4Q5A8W0</accession>
<gene>
    <name evidence="1" type="ORF">PG2054B_1203</name>
</gene>
<proteinExistence type="predicted"/>
<dbReference type="Proteomes" id="UP000294221">
    <property type="component" value="Unassembled WGS sequence"/>
</dbReference>
<sequence>MTADGDVEFIDMRTSKITKSSESPQVFDIGTASYSIVGSDDYAYLIFTPHSGSKDIAKIFVYRKSDWKFIRTITAQGMLNVLLGNRKELHPTAFAANPTMSWD</sequence>
<evidence type="ECO:0000313" key="1">
    <source>
        <dbReference type="EMBL" id="RYQ19895.1"/>
    </source>
</evidence>
<dbReference type="EMBL" id="RYUN01000008">
    <property type="protein sequence ID" value="RYQ19895.1"/>
    <property type="molecule type" value="Genomic_DNA"/>
</dbReference>
<protein>
    <submittedName>
        <fullName evidence="1">Uncharacterized protein</fullName>
    </submittedName>
</protein>
<name>A0A4Q5A8W0_9BIFI</name>
<organism evidence="1 2">
    <name type="scientific">Bifidobacterium pseudolongum subsp. pseudolongum</name>
    <dbReference type="NCBI Taxonomy" id="31954"/>
    <lineage>
        <taxon>Bacteria</taxon>
        <taxon>Bacillati</taxon>
        <taxon>Actinomycetota</taxon>
        <taxon>Actinomycetes</taxon>
        <taxon>Bifidobacteriales</taxon>
        <taxon>Bifidobacteriaceae</taxon>
        <taxon>Bifidobacterium</taxon>
    </lineage>
</organism>